<protein>
    <submittedName>
        <fullName evidence="2">Uncharacterized protein</fullName>
    </submittedName>
</protein>
<dbReference type="Gene3D" id="3.40.50.2000">
    <property type="entry name" value="Glycogen Phosphorylase B"/>
    <property type="match status" value="1"/>
</dbReference>
<comment type="caution">
    <text evidence="2">The sequence shown here is derived from an EMBL/GenBank/DDBJ whole genome shotgun (WGS) entry which is preliminary data.</text>
</comment>
<dbReference type="Proteomes" id="UP000315295">
    <property type="component" value="Unassembled WGS sequence"/>
</dbReference>
<sequence>MLKLAKLLHHKGFHITFVNRESIRKNFLAPLLNLLKKLNDRNPPVTCMVSDGFMTSTITTAKQLGIPIVFFFPFAAAGFMGSKQYPILVEKGLAPLKGEKLKHFSLRELLDKWIFGDGNGLGSRNEGYPFEGSPGVLQMVKRQGTKFCRLCEFWAV</sequence>
<organism evidence="2 3">
    <name type="scientific">Malus baccata</name>
    <name type="common">Siberian crab apple</name>
    <name type="synonym">Pyrus baccata</name>
    <dbReference type="NCBI Taxonomy" id="106549"/>
    <lineage>
        <taxon>Eukaryota</taxon>
        <taxon>Viridiplantae</taxon>
        <taxon>Streptophyta</taxon>
        <taxon>Embryophyta</taxon>
        <taxon>Tracheophyta</taxon>
        <taxon>Spermatophyta</taxon>
        <taxon>Magnoliopsida</taxon>
        <taxon>eudicotyledons</taxon>
        <taxon>Gunneridae</taxon>
        <taxon>Pentapetalae</taxon>
        <taxon>rosids</taxon>
        <taxon>fabids</taxon>
        <taxon>Rosales</taxon>
        <taxon>Rosaceae</taxon>
        <taxon>Amygdaloideae</taxon>
        <taxon>Maleae</taxon>
        <taxon>Malus</taxon>
    </lineage>
</organism>
<dbReference type="STRING" id="106549.A0A540LCN3"/>
<keyword evidence="3" id="KW-1185">Reference proteome</keyword>
<evidence type="ECO:0000313" key="2">
    <source>
        <dbReference type="EMBL" id="TQD84233.1"/>
    </source>
</evidence>
<dbReference type="EMBL" id="VIEB01000647">
    <property type="protein sequence ID" value="TQD84233.1"/>
    <property type="molecule type" value="Genomic_DNA"/>
</dbReference>
<evidence type="ECO:0000256" key="1">
    <source>
        <dbReference type="ARBA" id="ARBA00009995"/>
    </source>
</evidence>
<name>A0A540LCN3_MALBA</name>
<comment type="similarity">
    <text evidence="1">Belongs to the UDP-glycosyltransferase family.</text>
</comment>
<accession>A0A540LCN3</accession>
<dbReference type="PANTHER" id="PTHR11926">
    <property type="entry name" value="GLUCOSYL/GLUCURONOSYL TRANSFERASES"/>
    <property type="match status" value="1"/>
</dbReference>
<dbReference type="GO" id="GO:0080044">
    <property type="term" value="F:quercetin 7-O-glucosyltransferase activity"/>
    <property type="evidence" value="ECO:0007669"/>
    <property type="project" value="TreeGrafter"/>
</dbReference>
<evidence type="ECO:0000313" key="3">
    <source>
        <dbReference type="Proteomes" id="UP000315295"/>
    </source>
</evidence>
<proteinExistence type="inferred from homology"/>
<dbReference type="PANTHER" id="PTHR11926:SF1516">
    <property type="entry name" value="GLYCOSYLTRANSFERASE"/>
    <property type="match status" value="1"/>
</dbReference>
<dbReference type="SUPFAM" id="SSF53756">
    <property type="entry name" value="UDP-Glycosyltransferase/glycogen phosphorylase"/>
    <property type="match status" value="1"/>
</dbReference>
<dbReference type="GO" id="GO:0080043">
    <property type="term" value="F:quercetin 3-O-glucosyltransferase activity"/>
    <property type="evidence" value="ECO:0007669"/>
    <property type="project" value="TreeGrafter"/>
</dbReference>
<reference evidence="2 3" key="1">
    <citation type="journal article" date="2019" name="G3 (Bethesda)">
        <title>Sequencing of a Wild Apple (Malus baccata) Genome Unravels the Differences Between Cultivated and Wild Apple Species Regarding Disease Resistance and Cold Tolerance.</title>
        <authorList>
            <person name="Chen X."/>
        </authorList>
    </citation>
    <scope>NUCLEOTIDE SEQUENCE [LARGE SCALE GENOMIC DNA]</scope>
    <source>
        <strain evidence="3">cv. Shandingzi</strain>
        <tissue evidence="2">Leaves</tissue>
    </source>
</reference>
<dbReference type="AlphaFoldDB" id="A0A540LCN3"/>
<gene>
    <name evidence="2" type="ORF">C1H46_030211</name>
</gene>